<gene>
    <name evidence="2" type="ORF">SO694_00007416</name>
</gene>
<comment type="caution">
    <text evidence="2">The sequence shown here is derived from an EMBL/GenBank/DDBJ whole genome shotgun (WGS) entry which is preliminary data.</text>
</comment>
<dbReference type="Pfam" id="PF05935">
    <property type="entry name" value="Arylsulfotrans"/>
    <property type="match status" value="1"/>
</dbReference>
<keyword evidence="1" id="KW-1133">Transmembrane helix</keyword>
<dbReference type="EMBL" id="JBBJCI010000037">
    <property type="protein sequence ID" value="KAK7250333.1"/>
    <property type="molecule type" value="Genomic_DNA"/>
</dbReference>
<evidence type="ECO:0008006" key="4">
    <source>
        <dbReference type="Google" id="ProtNLM"/>
    </source>
</evidence>
<proteinExistence type="predicted"/>
<evidence type="ECO:0000313" key="3">
    <source>
        <dbReference type="Proteomes" id="UP001363151"/>
    </source>
</evidence>
<reference evidence="2 3" key="1">
    <citation type="submission" date="2024-03" db="EMBL/GenBank/DDBJ databases">
        <title>Aureococcus anophagefferens CCMP1851 and Kratosvirus quantuckense: Draft genome of a second virus-susceptible host strain in the model system.</title>
        <authorList>
            <person name="Chase E."/>
            <person name="Truchon A.R."/>
            <person name="Schepens W."/>
            <person name="Wilhelm S.W."/>
        </authorList>
    </citation>
    <scope>NUCLEOTIDE SEQUENCE [LARGE SCALE GENOMIC DNA]</scope>
    <source>
        <strain evidence="2 3">CCMP1851</strain>
    </source>
</reference>
<accession>A0ABR1GBB9</accession>
<dbReference type="PANTHER" id="PTHR35340:SF5">
    <property type="entry name" value="ASST-DOMAIN-CONTAINING PROTEIN"/>
    <property type="match status" value="1"/>
</dbReference>
<keyword evidence="3" id="KW-1185">Reference proteome</keyword>
<keyword evidence="1" id="KW-0812">Transmembrane</keyword>
<feature type="transmembrane region" description="Helical" evidence="1">
    <location>
        <begin position="29"/>
        <end position="47"/>
    </location>
</feature>
<organism evidence="2 3">
    <name type="scientific">Aureococcus anophagefferens</name>
    <name type="common">Harmful bloom alga</name>
    <dbReference type="NCBI Taxonomy" id="44056"/>
    <lineage>
        <taxon>Eukaryota</taxon>
        <taxon>Sar</taxon>
        <taxon>Stramenopiles</taxon>
        <taxon>Ochrophyta</taxon>
        <taxon>Pelagophyceae</taxon>
        <taxon>Pelagomonadales</taxon>
        <taxon>Pelagomonadaceae</taxon>
        <taxon>Aureococcus</taxon>
    </lineage>
</organism>
<evidence type="ECO:0000256" key="1">
    <source>
        <dbReference type="SAM" id="Phobius"/>
    </source>
</evidence>
<dbReference type="InterPro" id="IPR010262">
    <property type="entry name" value="Arylsulfotransferase_bact"/>
</dbReference>
<evidence type="ECO:0000313" key="2">
    <source>
        <dbReference type="EMBL" id="KAK7250333.1"/>
    </source>
</evidence>
<dbReference type="InterPro" id="IPR053143">
    <property type="entry name" value="Arylsulfate_ST"/>
</dbReference>
<protein>
    <recommendedName>
        <fullName evidence="4">Arylsulfotransferase (ASST)</fullName>
    </recommendedName>
</protein>
<keyword evidence="1" id="KW-0472">Membrane</keyword>
<dbReference type="Proteomes" id="UP001363151">
    <property type="component" value="Unassembled WGS sequence"/>
</dbReference>
<sequence length="539" mass="59842">MSKREYERVPLSEDELLERRDVNSRRARLGLACGVAFCVGAVAYVVTNPTLPPAKRLAAASVTGEVTYHELLEIDSVCSWIEAWEGVDDCASLAEAKVLKYVPRKMTTSYDADLVEKAVGSAASDGYLAFNLIYEDESGSLTSSWLVAMAYDGTVRTMTPLYEGDALHRAAGLKMWDDDELLLAVGKDTSLDGYAYKWNWRSGDYAKYSTKEIDIHDVQRANSGASFWALYHEEFAKVGKDGDVEVGWNAVEHTPSDDVWDLNHVQLIEDDDYAILSSRLTNTIYKVKAATGAKVWALGGDDGTFEITDIDGKVYAAGESAWRGQHNAEYIGDDEYAMFDNNYDFSSKESRLLIVKIDEAAKTANVTFDYSTGTYSQVFGDNDRMPTGNMLGCWWPSHTVTADDDACCKVQEVDRSTSGVAFELQVYGKKTCESGTCDVEEGWLMYSVERFYEDPMVYDVDCGAERLSFATANTHKMASDSYGTYKLYDATGAYVAYGDVTWKPHWQRSVVDVDYAISNSGTIEVENQYGSAGTWTFTC</sequence>
<dbReference type="PANTHER" id="PTHR35340">
    <property type="entry name" value="PQQ ENZYME REPEAT PROTEIN-RELATED"/>
    <property type="match status" value="1"/>
</dbReference>
<name>A0ABR1GBB9_AURAN</name>